<dbReference type="AlphaFoldDB" id="A0A5N6JZX6"/>
<dbReference type="OrthoDB" id="5979581at2759"/>
<sequence length="127" mass="14046">MNLNLYPPVTTAYAAPEVLEGASSTIESNIWGLGCLICEIIALGGVPFVYRHYVAKCQDKYFGSNDEGKLKLLLQICGKCDEPLDTKQASNLAQFLQKIFVMDPSLRPTTKMILECLNDPKFLASEL</sequence>
<proteinExistence type="predicted"/>
<comment type="caution">
    <text evidence="3">The sequence shown here is derived from an EMBL/GenBank/DDBJ whole genome shotgun (WGS) entry which is preliminary data.</text>
</comment>
<evidence type="ECO:0000256" key="1">
    <source>
        <dbReference type="SAM" id="Phobius"/>
    </source>
</evidence>
<organism evidence="3 4">
    <name type="scientific">Monilinia laxa</name>
    <name type="common">Brown rot fungus</name>
    <name type="synonym">Sclerotinia laxa</name>
    <dbReference type="NCBI Taxonomy" id="61186"/>
    <lineage>
        <taxon>Eukaryota</taxon>
        <taxon>Fungi</taxon>
        <taxon>Dikarya</taxon>
        <taxon>Ascomycota</taxon>
        <taxon>Pezizomycotina</taxon>
        <taxon>Leotiomycetes</taxon>
        <taxon>Helotiales</taxon>
        <taxon>Sclerotiniaceae</taxon>
        <taxon>Monilinia</taxon>
    </lineage>
</organism>
<feature type="domain" description="Protein kinase" evidence="2">
    <location>
        <begin position="1"/>
        <end position="122"/>
    </location>
</feature>
<evidence type="ECO:0000313" key="4">
    <source>
        <dbReference type="Proteomes" id="UP000326757"/>
    </source>
</evidence>
<dbReference type="GO" id="GO:0004672">
    <property type="term" value="F:protein kinase activity"/>
    <property type="evidence" value="ECO:0007669"/>
    <property type="project" value="InterPro"/>
</dbReference>
<dbReference type="PROSITE" id="PS50011">
    <property type="entry name" value="PROTEIN_KINASE_DOM"/>
    <property type="match status" value="1"/>
</dbReference>
<dbReference type="Proteomes" id="UP000326757">
    <property type="component" value="Unassembled WGS sequence"/>
</dbReference>
<evidence type="ECO:0000313" key="3">
    <source>
        <dbReference type="EMBL" id="KAB8295081.1"/>
    </source>
</evidence>
<dbReference type="InterPro" id="IPR000719">
    <property type="entry name" value="Prot_kinase_dom"/>
</dbReference>
<dbReference type="EMBL" id="VIGI01000010">
    <property type="protein sequence ID" value="KAB8295081.1"/>
    <property type="molecule type" value="Genomic_DNA"/>
</dbReference>
<dbReference type="SUPFAM" id="SSF56112">
    <property type="entry name" value="Protein kinase-like (PK-like)"/>
    <property type="match status" value="1"/>
</dbReference>
<dbReference type="GO" id="GO:0005524">
    <property type="term" value="F:ATP binding"/>
    <property type="evidence" value="ECO:0007669"/>
    <property type="project" value="InterPro"/>
</dbReference>
<dbReference type="Gene3D" id="1.10.510.10">
    <property type="entry name" value="Transferase(Phosphotransferase) domain 1"/>
    <property type="match status" value="1"/>
</dbReference>
<keyword evidence="1" id="KW-0472">Membrane</keyword>
<keyword evidence="4" id="KW-1185">Reference proteome</keyword>
<evidence type="ECO:0000259" key="2">
    <source>
        <dbReference type="PROSITE" id="PS50011"/>
    </source>
</evidence>
<gene>
    <name evidence="3" type="ORF">EYC80_007020</name>
</gene>
<reference evidence="3 4" key="1">
    <citation type="submission" date="2019-06" db="EMBL/GenBank/DDBJ databases">
        <title>Genome Sequence of the Brown Rot Fungal Pathogen Monilinia laxa.</title>
        <authorList>
            <person name="De Miccolis Angelini R.M."/>
            <person name="Landi L."/>
            <person name="Abate D."/>
            <person name="Pollastro S."/>
            <person name="Romanazzi G."/>
            <person name="Faretra F."/>
        </authorList>
    </citation>
    <scope>NUCLEOTIDE SEQUENCE [LARGE SCALE GENOMIC DNA]</scope>
    <source>
        <strain evidence="3 4">Mlax316</strain>
    </source>
</reference>
<keyword evidence="1" id="KW-1133">Transmembrane helix</keyword>
<dbReference type="InterPro" id="IPR011009">
    <property type="entry name" value="Kinase-like_dom_sf"/>
</dbReference>
<accession>A0A5N6JZX6</accession>
<keyword evidence="1" id="KW-0812">Transmembrane</keyword>
<name>A0A5N6JZX6_MONLA</name>
<protein>
    <recommendedName>
        <fullName evidence="2">Protein kinase domain-containing protein</fullName>
    </recommendedName>
</protein>
<feature type="transmembrane region" description="Helical" evidence="1">
    <location>
        <begin position="30"/>
        <end position="50"/>
    </location>
</feature>
<dbReference type="Pfam" id="PF00069">
    <property type="entry name" value="Pkinase"/>
    <property type="match status" value="1"/>
</dbReference>